<dbReference type="OrthoDB" id="10051650at2759"/>
<proteinExistence type="predicted"/>
<evidence type="ECO:0000313" key="2">
    <source>
        <dbReference type="Proteomes" id="UP000242913"/>
    </source>
</evidence>
<evidence type="ECO:0000313" key="1">
    <source>
        <dbReference type="EMBL" id="OZC06979.1"/>
    </source>
</evidence>
<organism evidence="1 2">
    <name type="scientific">Onchocerca flexuosa</name>
    <dbReference type="NCBI Taxonomy" id="387005"/>
    <lineage>
        <taxon>Eukaryota</taxon>
        <taxon>Metazoa</taxon>
        <taxon>Ecdysozoa</taxon>
        <taxon>Nematoda</taxon>
        <taxon>Chromadorea</taxon>
        <taxon>Rhabditida</taxon>
        <taxon>Spirurina</taxon>
        <taxon>Spiruromorpha</taxon>
        <taxon>Filarioidea</taxon>
        <taxon>Onchocercidae</taxon>
        <taxon>Onchocerca</taxon>
    </lineage>
</organism>
<dbReference type="EMBL" id="KZ270049">
    <property type="protein sequence ID" value="OZC06979.1"/>
    <property type="molecule type" value="Genomic_DNA"/>
</dbReference>
<dbReference type="Proteomes" id="UP000242913">
    <property type="component" value="Unassembled WGS sequence"/>
</dbReference>
<reference evidence="1 2" key="1">
    <citation type="submission" date="2015-12" db="EMBL/GenBank/DDBJ databases">
        <title>Draft genome of the nematode, Onchocerca flexuosa.</title>
        <authorList>
            <person name="Mitreva M."/>
        </authorList>
    </citation>
    <scope>NUCLEOTIDE SEQUENCE [LARGE SCALE GENOMIC DNA]</scope>
    <source>
        <strain evidence="1">Red Deer</strain>
    </source>
</reference>
<accession>A0A238BNK5</accession>
<name>A0A238BNK5_9BILA</name>
<keyword evidence="2" id="KW-1185">Reference proteome</keyword>
<protein>
    <submittedName>
        <fullName evidence="1">Uncharacterized protein</fullName>
    </submittedName>
</protein>
<gene>
    <name evidence="1" type="ORF">X798_06024</name>
</gene>
<dbReference type="AlphaFoldDB" id="A0A238BNK5"/>
<sequence length="78" mass="9262">MHICIIEYMQTTKSLPQDIFIRRFRRDYEKYLKKFNDRLAKDKIYSNLIIFLNCVDIICPSICDEHISAVDGTRLSGM</sequence>